<dbReference type="Proteomes" id="UP000807469">
    <property type="component" value="Unassembled WGS sequence"/>
</dbReference>
<keyword evidence="2" id="KW-1185">Reference proteome</keyword>
<accession>A0A9P6CZK4</accession>
<name>A0A9P6CZK4_9AGAR</name>
<reference evidence="1" key="1">
    <citation type="submission" date="2020-11" db="EMBL/GenBank/DDBJ databases">
        <authorList>
            <consortium name="DOE Joint Genome Institute"/>
            <person name="Ahrendt S."/>
            <person name="Riley R."/>
            <person name="Andreopoulos W."/>
            <person name="Labutti K."/>
            <person name="Pangilinan J."/>
            <person name="Ruiz-Duenas F.J."/>
            <person name="Barrasa J.M."/>
            <person name="Sanchez-Garcia M."/>
            <person name="Camarero S."/>
            <person name="Miyauchi S."/>
            <person name="Serrano A."/>
            <person name="Linde D."/>
            <person name="Babiker R."/>
            <person name="Drula E."/>
            <person name="Ayuso-Fernandez I."/>
            <person name="Pacheco R."/>
            <person name="Padilla G."/>
            <person name="Ferreira P."/>
            <person name="Barriuso J."/>
            <person name="Kellner H."/>
            <person name="Castanera R."/>
            <person name="Alfaro M."/>
            <person name="Ramirez L."/>
            <person name="Pisabarro A.G."/>
            <person name="Kuo A."/>
            <person name="Tritt A."/>
            <person name="Lipzen A."/>
            <person name="He G."/>
            <person name="Yan M."/>
            <person name="Ng V."/>
            <person name="Cullen D."/>
            <person name="Martin F."/>
            <person name="Rosso M.-N."/>
            <person name="Henrissat B."/>
            <person name="Hibbett D."/>
            <person name="Martinez A.T."/>
            <person name="Grigoriev I.V."/>
        </authorList>
    </citation>
    <scope>NUCLEOTIDE SEQUENCE</scope>
    <source>
        <strain evidence="1">CIRM-BRFM 674</strain>
    </source>
</reference>
<gene>
    <name evidence="1" type="ORF">BDN70DRAFT_18562</name>
</gene>
<proteinExistence type="predicted"/>
<sequence>MAVATLEPTHLATADCDTFMKPEFSSGHLTSSLDLGGFLCTGVAQPPSTIQEFSCFSLFGVSASGSRNQSDLVASLTGRFSFTTLVRNILIGLTLSLKMESLFAVTGFDKRARSQEECRSCGDFRPTVSVEVRNNVQRRVVG</sequence>
<comment type="caution">
    <text evidence="1">The sequence shown here is derived from an EMBL/GenBank/DDBJ whole genome shotgun (WGS) entry which is preliminary data.</text>
</comment>
<evidence type="ECO:0000313" key="1">
    <source>
        <dbReference type="EMBL" id="KAF9486516.1"/>
    </source>
</evidence>
<dbReference type="EMBL" id="MU155130">
    <property type="protein sequence ID" value="KAF9486516.1"/>
    <property type="molecule type" value="Genomic_DNA"/>
</dbReference>
<dbReference type="AlphaFoldDB" id="A0A9P6CZK4"/>
<evidence type="ECO:0000313" key="2">
    <source>
        <dbReference type="Proteomes" id="UP000807469"/>
    </source>
</evidence>
<protein>
    <submittedName>
        <fullName evidence="1">Uncharacterized protein</fullName>
    </submittedName>
</protein>
<organism evidence="1 2">
    <name type="scientific">Pholiota conissans</name>
    <dbReference type="NCBI Taxonomy" id="109636"/>
    <lineage>
        <taxon>Eukaryota</taxon>
        <taxon>Fungi</taxon>
        <taxon>Dikarya</taxon>
        <taxon>Basidiomycota</taxon>
        <taxon>Agaricomycotina</taxon>
        <taxon>Agaricomycetes</taxon>
        <taxon>Agaricomycetidae</taxon>
        <taxon>Agaricales</taxon>
        <taxon>Agaricineae</taxon>
        <taxon>Strophariaceae</taxon>
        <taxon>Pholiota</taxon>
    </lineage>
</organism>